<evidence type="ECO:0000313" key="3">
    <source>
        <dbReference type="Proteomes" id="UP000242287"/>
    </source>
</evidence>
<sequence length="280" mass="30485">MYAIIVSTTAAHPSSCSPPPPALPSFGCKKIEKKYIDDSTTTLAVLDEHGNAGTGAAATVTAAVVDGDDDDDDDDADVTLSIDETLAELEMLADQVKVKALDASMVKGKGKSLGAVEDDEDDEDDEREKGSDRIRTRTRGYSFFYDMDADSEQTLDDDDEDDDEDDDISEILALFDEYDREAEEAARRQAEGRGGGGAVCNRDLSSVSAWSFHCDRRRQPARRTAAVVVSSIQTTCRQVGGRLKKVLKAIRCVTRSVARHRGRGLARVPGQSRCSDIEIW</sequence>
<protein>
    <submittedName>
        <fullName evidence="2">Uncharacterized protein</fullName>
    </submittedName>
</protein>
<feature type="compositionally biased region" description="Acidic residues" evidence="1">
    <location>
        <begin position="116"/>
        <end position="126"/>
    </location>
</feature>
<name>A0A2A9ND11_9AGAR</name>
<accession>A0A2A9ND11</accession>
<evidence type="ECO:0000313" key="2">
    <source>
        <dbReference type="EMBL" id="PFH45666.1"/>
    </source>
</evidence>
<organism evidence="2 3">
    <name type="scientific">Amanita thiersii Skay4041</name>
    <dbReference type="NCBI Taxonomy" id="703135"/>
    <lineage>
        <taxon>Eukaryota</taxon>
        <taxon>Fungi</taxon>
        <taxon>Dikarya</taxon>
        <taxon>Basidiomycota</taxon>
        <taxon>Agaricomycotina</taxon>
        <taxon>Agaricomycetes</taxon>
        <taxon>Agaricomycetidae</taxon>
        <taxon>Agaricales</taxon>
        <taxon>Pluteineae</taxon>
        <taxon>Amanitaceae</taxon>
        <taxon>Amanita</taxon>
    </lineage>
</organism>
<dbReference type="AlphaFoldDB" id="A0A2A9ND11"/>
<reference evidence="2 3" key="1">
    <citation type="submission" date="2014-02" db="EMBL/GenBank/DDBJ databases">
        <title>Transposable element dynamics among asymbiotic and ectomycorrhizal Amanita fungi.</title>
        <authorList>
            <consortium name="DOE Joint Genome Institute"/>
            <person name="Hess J."/>
            <person name="Skrede I."/>
            <person name="Wolfe B."/>
            <person name="LaButti K."/>
            <person name="Ohm R.A."/>
            <person name="Grigoriev I.V."/>
            <person name="Pringle A."/>
        </authorList>
    </citation>
    <scope>NUCLEOTIDE SEQUENCE [LARGE SCALE GENOMIC DNA]</scope>
    <source>
        <strain evidence="2 3">SKay4041</strain>
    </source>
</reference>
<gene>
    <name evidence="2" type="ORF">AMATHDRAFT_8823</name>
</gene>
<feature type="region of interest" description="Disordered" evidence="1">
    <location>
        <begin position="109"/>
        <end position="133"/>
    </location>
</feature>
<proteinExistence type="predicted"/>
<dbReference type="EMBL" id="KZ302314">
    <property type="protein sequence ID" value="PFH45666.1"/>
    <property type="molecule type" value="Genomic_DNA"/>
</dbReference>
<dbReference type="Proteomes" id="UP000242287">
    <property type="component" value="Unassembled WGS sequence"/>
</dbReference>
<evidence type="ECO:0000256" key="1">
    <source>
        <dbReference type="SAM" id="MobiDB-lite"/>
    </source>
</evidence>
<keyword evidence="3" id="KW-1185">Reference proteome</keyword>